<keyword evidence="3" id="KW-0408">Iron</keyword>
<keyword evidence="2" id="KW-0479">Metal-binding</keyword>
<dbReference type="Pfam" id="PF00730">
    <property type="entry name" value="HhH-GPD"/>
    <property type="match status" value="1"/>
</dbReference>
<dbReference type="PANTHER" id="PTHR10359">
    <property type="entry name" value="A/G-SPECIFIC ADENINE GLYCOSYLASE/ENDONUCLEASE III"/>
    <property type="match status" value="1"/>
</dbReference>
<reference evidence="6 7" key="1">
    <citation type="submission" date="2018-04" db="EMBL/GenBank/DDBJ databases">
        <title>Novel Campyloabacter and Helicobacter Species and Strains.</title>
        <authorList>
            <person name="Mannion A.J."/>
            <person name="Shen Z."/>
            <person name="Fox J.G."/>
        </authorList>
    </citation>
    <scope>NUCLEOTIDE SEQUENCE [LARGE SCALE GENOMIC DNA]</scope>
    <source>
        <strain evidence="6 7">MIT 04-9362</strain>
    </source>
</reference>
<gene>
    <name evidence="6" type="ORF">CQA57_04845</name>
</gene>
<dbReference type="GO" id="GO:0046872">
    <property type="term" value="F:metal ion binding"/>
    <property type="evidence" value="ECO:0007669"/>
    <property type="project" value="UniProtKB-KW"/>
</dbReference>
<accession>A0A3D8J7W4</accession>
<dbReference type="AlphaFoldDB" id="A0A3D8J7W4"/>
<dbReference type="OrthoDB" id="9802365at2"/>
<keyword evidence="7" id="KW-1185">Reference proteome</keyword>
<proteinExistence type="predicted"/>
<keyword evidence="1" id="KW-0004">4Fe-4S</keyword>
<name>A0A3D8J7W4_9HELI</name>
<protein>
    <submittedName>
        <fullName evidence="6">3-methyladenine DNA glycosylase</fullName>
    </submittedName>
</protein>
<sequence>MQITDSYELFIKLKQKKLLDNSPRYWWPNSHSFEVVIGAILTQNTKWENVVKSLDNLKSNLLLLENNNQSLQNFATADIGLIASCIVASGFYNQKSKRLLQLAQNILQDFGDFDTFVGEVSREWLLNQKGIGFESADSILNYACNRDVMVVDKYTQKLVASIGFEFEHYEDLREWCECGIRENIQKLSYEYEDLSMVFARFHGKIVEFSKRKMQL</sequence>
<dbReference type="GO" id="GO:0051539">
    <property type="term" value="F:4 iron, 4 sulfur cluster binding"/>
    <property type="evidence" value="ECO:0007669"/>
    <property type="project" value="UniProtKB-KW"/>
</dbReference>
<evidence type="ECO:0000313" key="7">
    <source>
        <dbReference type="Proteomes" id="UP000256695"/>
    </source>
</evidence>
<dbReference type="EMBL" id="NXLX01000010">
    <property type="protein sequence ID" value="RDU73512.1"/>
    <property type="molecule type" value="Genomic_DNA"/>
</dbReference>
<organism evidence="6 7">
    <name type="scientific">Helicobacter anseris</name>
    <dbReference type="NCBI Taxonomy" id="375926"/>
    <lineage>
        <taxon>Bacteria</taxon>
        <taxon>Pseudomonadati</taxon>
        <taxon>Campylobacterota</taxon>
        <taxon>Epsilonproteobacteria</taxon>
        <taxon>Campylobacterales</taxon>
        <taxon>Helicobacteraceae</taxon>
        <taxon>Helicobacter</taxon>
    </lineage>
</organism>
<evidence type="ECO:0000259" key="5">
    <source>
        <dbReference type="SMART" id="SM00478"/>
    </source>
</evidence>
<evidence type="ECO:0000313" key="6">
    <source>
        <dbReference type="EMBL" id="RDU73512.1"/>
    </source>
</evidence>
<dbReference type="InterPro" id="IPR003265">
    <property type="entry name" value="HhH-GPD_domain"/>
</dbReference>
<dbReference type="SUPFAM" id="SSF48150">
    <property type="entry name" value="DNA-glycosylase"/>
    <property type="match status" value="1"/>
</dbReference>
<evidence type="ECO:0000256" key="1">
    <source>
        <dbReference type="ARBA" id="ARBA00022485"/>
    </source>
</evidence>
<dbReference type="InterPro" id="IPR023170">
    <property type="entry name" value="HhH_base_excis_C"/>
</dbReference>
<dbReference type="GO" id="GO:0003824">
    <property type="term" value="F:catalytic activity"/>
    <property type="evidence" value="ECO:0007669"/>
    <property type="project" value="InterPro"/>
</dbReference>
<dbReference type="GO" id="GO:0006284">
    <property type="term" value="P:base-excision repair"/>
    <property type="evidence" value="ECO:0007669"/>
    <property type="project" value="InterPro"/>
</dbReference>
<dbReference type="NCBIfam" id="NF010494">
    <property type="entry name" value="PRK13913.1"/>
    <property type="match status" value="1"/>
</dbReference>
<keyword evidence="4" id="KW-0411">Iron-sulfur</keyword>
<dbReference type="Gene3D" id="1.10.1670.10">
    <property type="entry name" value="Helix-hairpin-Helix base-excision DNA repair enzymes (C-terminal)"/>
    <property type="match status" value="1"/>
</dbReference>
<dbReference type="InterPro" id="IPR011257">
    <property type="entry name" value="DNA_glycosylase"/>
</dbReference>
<dbReference type="Gene3D" id="1.10.340.30">
    <property type="entry name" value="Hypothetical protein, domain 2"/>
    <property type="match status" value="1"/>
</dbReference>
<dbReference type="Proteomes" id="UP000256695">
    <property type="component" value="Unassembled WGS sequence"/>
</dbReference>
<dbReference type="PANTHER" id="PTHR10359:SF19">
    <property type="entry name" value="DNA REPAIR GLYCOSYLASE MJ1434-RELATED"/>
    <property type="match status" value="1"/>
</dbReference>
<evidence type="ECO:0000256" key="3">
    <source>
        <dbReference type="ARBA" id="ARBA00023004"/>
    </source>
</evidence>
<evidence type="ECO:0000256" key="2">
    <source>
        <dbReference type="ARBA" id="ARBA00022723"/>
    </source>
</evidence>
<dbReference type="CDD" id="cd00056">
    <property type="entry name" value="ENDO3c"/>
    <property type="match status" value="1"/>
</dbReference>
<comment type="caution">
    <text evidence="6">The sequence shown here is derived from an EMBL/GenBank/DDBJ whole genome shotgun (WGS) entry which is preliminary data.</text>
</comment>
<dbReference type="SMART" id="SM00478">
    <property type="entry name" value="ENDO3c"/>
    <property type="match status" value="1"/>
</dbReference>
<evidence type="ECO:0000256" key="4">
    <source>
        <dbReference type="ARBA" id="ARBA00023014"/>
    </source>
</evidence>
<feature type="domain" description="HhH-GPD" evidence="5">
    <location>
        <begin position="41"/>
        <end position="201"/>
    </location>
</feature>